<protein>
    <submittedName>
        <fullName evidence="1">Uncharacterized protein</fullName>
    </submittedName>
</protein>
<dbReference type="AlphaFoldDB" id="A0A7H1MKF7"/>
<proteinExistence type="predicted"/>
<name>A0A7H1MKF7_9LACO</name>
<sequence length="121" mass="14451">MRLWHENLISKLPRQQLLGQHRECCALRGGGWGKKHSTVDYVFNYSPYKLFQYHQKVMSEMARRGYKPNELWLDQNYRGSKLSRHTNLQKTSLDSPIYPEHNDNYYLDCILNLESKGIYIK</sequence>
<dbReference type="Proteomes" id="UP000516446">
    <property type="component" value="Chromosome"/>
</dbReference>
<dbReference type="InterPro" id="IPR004260">
    <property type="entry name" value="Pyr-dimer_DNA_glycosylase"/>
</dbReference>
<dbReference type="InterPro" id="IPR012650">
    <property type="entry name" value="CHP02328"/>
</dbReference>
<evidence type="ECO:0000313" key="2">
    <source>
        <dbReference type="Proteomes" id="UP000516446"/>
    </source>
</evidence>
<dbReference type="EMBL" id="CP043431">
    <property type="protein sequence ID" value="QNT63943.1"/>
    <property type="molecule type" value="Genomic_DNA"/>
</dbReference>
<keyword evidence="2" id="KW-1185">Reference proteome</keyword>
<organism evidence="1 2">
    <name type="scientific">Weissella koreensis</name>
    <dbReference type="NCBI Taxonomy" id="165096"/>
    <lineage>
        <taxon>Bacteria</taxon>
        <taxon>Bacillati</taxon>
        <taxon>Bacillota</taxon>
        <taxon>Bacilli</taxon>
        <taxon>Lactobacillales</taxon>
        <taxon>Lactobacillaceae</taxon>
        <taxon>Weissella</taxon>
    </lineage>
</organism>
<accession>A0A7H1MKF7</accession>
<evidence type="ECO:0000313" key="1">
    <source>
        <dbReference type="EMBL" id="QNT63943.1"/>
    </source>
</evidence>
<gene>
    <name evidence="1" type="ORF">FY536_01035</name>
</gene>
<dbReference type="RefSeq" id="WP_013989165.1">
    <property type="nucleotide sequence ID" value="NZ_CP026847.1"/>
</dbReference>
<dbReference type="OMA" id="KHATVNY"/>
<reference evidence="1 2" key="1">
    <citation type="submission" date="2019-08" db="EMBL/GenBank/DDBJ databases">
        <authorList>
            <person name="Chang H.C."/>
            <person name="Mun S.Y."/>
        </authorList>
    </citation>
    <scope>NUCLEOTIDE SEQUENCE [LARGE SCALE GENOMIC DNA]</scope>
    <source>
        <strain evidence="1 2">SK</strain>
    </source>
</reference>
<dbReference type="NCBIfam" id="TIGR02328">
    <property type="entry name" value="TIGR02328 family protein"/>
    <property type="match status" value="1"/>
</dbReference>
<dbReference type="Pfam" id="PF03013">
    <property type="entry name" value="Pyr_excise"/>
    <property type="match status" value="1"/>
</dbReference>